<accession>A0A151LZI3</accession>
<reference evidence="1 2" key="1">
    <citation type="journal article" date="2012" name="Genome Biol.">
        <title>Sequencing three crocodilian genomes to illuminate the evolution of archosaurs and amniotes.</title>
        <authorList>
            <person name="St John J.A."/>
            <person name="Braun E.L."/>
            <person name="Isberg S.R."/>
            <person name="Miles L.G."/>
            <person name="Chong A.Y."/>
            <person name="Gongora J."/>
            <person name="Dalzell P."/>
            <person name="Moran C."/>
            <person name="Bed'hom B."/>
            <person name="Abzhanov A."/>
            <person name="Burgess S.C."/>
            <person name="Cooksey A.M."/>
            <person name="Castoe T.A."/>
            <person name="Crawford N.G."/>
            <person name="Densmore L.D."/>
            <person name="Drew J.C."/>
            <person name="Edwards S.V."/>
            <person name="Faircloth B.C."/>
            <person name="Fujita M.K."/>
            <person name="Greenwold M.J."/>
            <person name="Hoffmann F.G."/>
            <person name="Howard J.M."/>
            <person name="Iguchi T."/>
            <person name="Janes D.E."/>
            <person name="Khan S.Y."/>
            <person name="Kohno S."/>
            <person name="de Koning A.J."/>
            <person name="Lance S.L."/>
            <person name="McCarthy F.M."/>
            <person name="McCormack J.E."/>
            <person name="Merchant M.E."/>
            <person name="Peterson D.G."/>
            <person name="Pollock D.D."/>
            <person name="Pourmand N."/>
            <person name="Raney B.J."/>
            <person name="Roessler K.A."/>
            <person name="Sanford J.R."/>
            <person name="Sawyer R.H."/>
            <person name="Schmidt C.J."/>
            <person name="Triplett E.W."/>
            <person name="Tuberville T.D."/>
            <person name="Venegas-Anaya M."/>
            <person name="Howard J.T."/>
            <person name="Jarvis E.D."/>
            <person name="Guillette L.J.Jr."/>
            <person name="Glenn T.C."/>
            <person name="Green R.E."/>
            <person name="Ray D.A."/>
        </authorList>
    </citation>
    <scope>NUCLEOTIDE SEQUENCE [LARGE SCALE GENOMIC DNA]</scope>
    <source>
        <strain evidence="1">KSC_2009_1</strain>
    </source>
</reference>
<gene>
    <name evidence="1" type="ORF">Y1Q_0014273</name>
</gene>
<dbReference type="Proteomes" id="UP000050525">
    <property type="component" value="Unassembled WGS sequence"/>
</dbReference>
<evidence type="ECO:0000313" key="2">
    <source>
        <dbReference type="Proteomes" id="UP000050525"/>
    </source>
</evidence>
<evidence type="ECO:0000313" key="1">
    <source>
        <dbReference type="EMBL" id="KYO17685.1"/>
    </source>
</evidence>
<organism evidence="1 2">
    <name type="scientific">Alligator mississippiensis</name>
    <name type="common">American alligator</name>
    <dbReference type="NCBI Taxonomy" id="8496"/>
    <lineage>
        <taxon>Eukaryota</taxon>
        <taxon>Metazoa</taxon>
        <taxon>Chordata</taxon>
        <taxon>Craniata</taxon>
        <taxon>Vertebrata</taxon>
        <taxon>Euteleostomi</taxon>
        <taxon>Archelosauria</taxon>
        <taxon>Archosauria</taxon>
        <taxon>Crocodylia</taxon>
        <taxon>Alligatoridae</taxon>
        <taxon>Alligatorinae</taxon>
        <taxon>Alligator</taxon>
    </lineage>
</organism>
<keyword evidence="2" id="KW-1185">Reference proteome</keyword>
<sequence length="68" mass="7482">MSPRDWATVLYAAGTAVGPRSCCAGRFSPPENNSTNPAAELKRHETQLQMTPIRKSLVRVVGEKIWKA</sequence>
<name>A0A151LZI3_ALLMI</name>
<dbReference type="AlphaFoldDB" id="A0A151LZI3"/>
<comment type="caution">
    <text evidence="1">The sequence shown here is derived from an EMBL/GenBank/DDBJ whole genome shotgun (WGS) entry which is preliminary data.</text>
</comment>
<proteinExistence type="predicted"/>
<protein>
    <submittedName>
        <fullName evidence="1">Uncharacterized protein</fullName>
    </submittedName>
</protein>
<dbReference type="EMBL" id="AKHW03006878">
    <property type="protein sequence ID" value="KYO17685.1"/>
    <property type="molecule type" value="Genomic_DNA"/>
</dbReference>